<comment type="caution">
    <text evidence="2">The sequence shown here is derived from an EMBL/GenBank/DDBJ whole genome shotgun (WGS) entry which is preliminary data.</text>
</comment>
<accession>A0A9D1SAZ9</accession>
<dbReference type="EMBL" id="DVNC01000021">
    <property type="protein sequence ID" value="HIU52958.1"/>
    <property type="molecule type" value="Genomic_DNA"/>
</dbReference>
<organism evidence="2 3">
    <name type="scientific">Candidatus Scatocola faecipullorum</name>
    <dbReference type="NCBI Taxonomy" id="2840917"/>
    <lineage>
        <taxon>Bacteria</taxon>
        <taxon>Pseudomonadati</taxon>
        <taxon>Pseudomonadota</taxon>
        <taxon>Alphaproteobacteria</taxon>
        <taxon>Rhodospirillales</taxon>
        <taxon>Rhodospirillaceae</taxon>
        <taxon>Rhodospirillaceae incertae sedis</taxon>
        <taxon>Candidatus Scatocola</taxon>
    </lineage>
</organism>
<keyword evidence="1" id="KW-0732">Signal</keyword>
<dbReference type="Proteomes" id="UP000824107">
    <property type="component" value="Unassembled WGS sequence"/>
</dbReference>
<name>A0A9D1SAZ9_9PROT</name>
<feature type="signal peptide" evidence="1">
    <location>
        <begin position="1"/>
        <end position="25"/>
    </location>
</feature>
<evidence type="ECO:0008006" key="4">
    <source>
        <dbReference type="Google" id="ProtNLM"/>
    </source>
</evidence>
<gene>
    <name evidence="2" type="ORF">IAD20_02635</name>
</gene>
<feature type="chain" id="PRO_5039172137" description="Lipoprotein" evidence="1">
    <location>
        <begin position="26"/>
        <end position="111"/>
    </location>
</feature>
<evidence type="ECO:0000313" key="2">
    <source>
        <dbReference type="EMBL" id="HIU52958.1"/>
    </source>
</evidence>
<dbReference type="PROSITE" id="PS51257">
    <property type="entry name" value="PROKAR_LIPOPROTEIN"/>
    <property type="match status" value="1"/>
</dbReference>
<reference evidence="2" key="2">
    <citation type="journal article" date="2021" name="PeerJ">
        <title>Extensive microbial diversity within the chicken gut microbiome revealed by metagenomics and culture.</title>
        <authorList>
            <person name="Gilroy R."/>
            <person name="Ravi A."/>
            <person name="Getino M."/>
            <person name="Pursley I."/>
            <person name="Horton D.L."/>
            <person name="Alikhan N.F."/>
            <person name="Baker D."/>
            <person name="Gharbi K."/>
            <person name="Hall N."/>
            <person name="Watson M."/>
            <person name="Adriaenssens E.M."/>
            <person name="Foster-Nyarko E."/>
            <person name="Jarju S."/>
            <person name="Secka A."/>
            <person name="Antonio M."/>
            <person name="Oren A."/>
            <person name="Chaudhuri R.R."/>
            <person name="La Ragione R."/>
            <person name="Hildebrand F."/>
            <person name="Pallen M.J."/>
        </authorList>
    </citation>
    <scope>NUCLEOTIDE SEQUENCE</scope>
    <source>
        <strain evidence="2">ChiW3-316</strain>
    </source>
</reference>
<sequence length="111" mass="12904">MKIFKTSIALLCAAAVSACTFPEKAENPLMPKRFSYANEETQINLQQPFTRVIVKCYSTKYEPAETCAKLFESKGYVRFEDIPYKTANYDFLKTGTYPTRRWRPGEITPRW</sequence>
<dbReference type="AlphaFoldDB" id="A0A9D1SAZ9"/>
<proteinExistence type="predicted"/>
<reference evidence="2" key="1">
    <citation type="submission" date="2020-10" db="EMBL/GenBank/DDBJ databases">
        <authorList>
            <person name="Gilroy R."/>
        </authorList>
    </citation>
    <scope>NUCLEOTIDE SEQUENCE</scope>
    <source>
        <strain evidence="2">ChiW3-316</strain>
    </source>
</reference>
<evidence type="ECO:0000256" key="1">
    <source>
        <dbReference type="SAM" id="SignalP"/>
    </source>
</evidence>
<evidence type="ECO:0000313" key="3">
    <source>
        <dbReference type="Proteomes" id="UP000824107"/>
    </source>
</evidence>
<protein>
    <recommendedName>
        <fullName evidence="4">Lipoprotein</fullName>
    </recommendedName>
</protein>